<reference evidence="1" key="1">
    <citation type="journal article" date="2021" name="Proc. Natl. Acad. Sci. U.S.A.">
        <title>A Catalog of Tens of Thousands of Viruses from Human Metagenomes Reveals Hidden Associations with Chronic Diseases.</title>
        <authorList>
            <person name="Tisza M.J."/>
            <person name="Buck C.B."/>
        </authorList>
    </citation>
    <scope>NUCLEOTIDE SEQUENCE</scope>
    <source>
        <strain evidence="1">CtQad106</strain>
    </source>
</reference>
<proteinExistence type="predicted"/>
<sequence>MEMTYASRGVANAGLATAIGAAILSVLNSAGGIGAMALNGGRGAECNENQPINRYELDLVQKNAKLESDIALRDANTYNDQKTLEMYKYIDGRLRGIEEVQAAQAVHNQKTEDSFVLARQDIAAVRDSLTEKIKLEAERRCCGDNSIVNYANATFYPKMVADVTTGTGTTAQTLYNPLPKCGECCNGN</sequence>
<accession>A0A8S5QMT1</accession>
<organism evidence="1">
    <name type="scientific">Ackermannviridae sp. ctQad106</name>
    <dbReference type="NCBI Taxonomy" id="2826820"/>
    <lineage>
        <taxon>Viruses</taxon>
        <taxon>Duplodnaviria</taxon>
        <taxon>Heunggongvirae</taxon>
        <taxon>Uroviricota</taxon>
        <taxon>Caudoviricetes</taxon>
        <taxon>Pantevenvirales</taxon>
        <taxon>Ackermannviridae</taxon>
    </lineage>
</organism>
<name>A0A8S5QMT1_9CAUD</name>
<protein>
    <submittedName>
        <fullName evidence="1">Uncharacterized protein</fullName>
    </submittedName>
</protein>
<dbReference type="EMBL" id="BK015691">
    <property type="protein sequence ID" value="DAE20298.1"/>
    <property type="molecule type" value="Genomic_DNA"/>
</dbReference>
<evidence type="ECO:0000313" key="1">
    <source>
        <dbReference type="EMBL" id="DAE20298.1"/>
    </source>
</evidence>